<evidence type="ECO:0000256" key="11">
    <source>
        <dbReference type="HAMAP-Rule" id="MF_01487"/>
    </source>
</evidence>
<keyword evidence="3 11" id="KW-0227">DNA damage</keyword>
<evidence type="ECO:0000256" key="6">
    <source>
        <dbReference type="ARBA" id="ARBA00022839"/>
    </source>
</evidence>
<evidence type="ECO:0000256" key="1">
    <source>
        <dbReference type="ARBA" id="ARBA00022722"/>
    </source>
</evidence>
<dbReference type="Pfam" id="PF13538">
    <property type="entry name" value="UvrD_C_2"/>
    <property type="match status" value="1"/>
</dbReference>
<comment type="function">
    <text evidence="11">A helicase/nuclease that prepares dsDNA breaks (DSB) for recombinational DNA repair. Binds to DSBs and unwinds DNA via a highly rapid and processive ATP-dependent bidirectional helicase activity. Unwinds dsDNA until it encounters a Chi (crossover hotspot instigator) sequence from the 3' direction. Cuts ssDNA a few nucleotides 3' to the Chi site. The properties and activities of the enzyme are changed at Chi. The Chi-altered holoenzyme produces a long 3'-ssDNA overhang and facilitates RecA-binding to the ssDNA for homologous DNA recombination and repair. Holoenzyme degrades any linearized DNA that is unable to undergo homologous recombination. In the holoenzyme this subunit has ssDNA-dependent ATPase and 5'-3' helicase activity. When added to pre-assembled RecBC greatly stimulates nuclease activity and augments holoenzyme processivity. Negatively regulates the RecA-loading ability of RecBCD.</text>
</comment>
<keyword evidence="7 11" id="KW-0067">ATP-binding</keyword>
<dbReference type="InterPro" id="IPR003593">
    <property type="entry name" value="AAA+_ATPase"/>
</dbReference>
<dbReference type="Pfam" id="PF21185">
    <property type="entry name" value="RecD_N"/>
    <property type="match status" value="1"/>
</dbReference>
<comment type="similarity">
    <text evidence="11">Belongs to the RecD family.</text>
</comment>
<keyword evidence="9 11" id="KW-0234">DNA repair</keyword>
<feature type="domain" description="AAA+ ATPase" evidence="12">
    <location>
        <begin position="159"/>
        <end position="313"/>
    </location>
</feature>
<evidence type="ECO:0000256" key="5">
    <source>
        <dbReference type="ARBA" id="ARBA00022806"/>
    </source>
</evidence>
<proteinExistence type="inferred from homology"/>
<keyword evidence="6 11" id="KW-0269">Exonuclease</keyword>
<dbReference type="GO" id="GO:0008854">
    <property type="term" value="F:exodeoxyribonuclease V activity"/>
    <property type="evidence" value="ECO:0007669"/>
    <property type="project" value="UniProtKB-EC"/>
</dbReference>
<dbReference type="RefSeq" id="WP_336434875.1">
    <property type="nucleotide sequence ID" value="NZ_JBAWKS010000001.1"/>
</dbReference>
<dbReference type="HAMAP" id="MF_01487">
    <property type="entry name" value="RecD"/>
    <property type="match status" value="1"/>
</dbReference>
<dbReference type="SMART" id="SM00382">
    <property type="entry name" value="AAA"/>
    <property type="match status" value="1"/>
</dbReference>
<organism evidence="13 14">
    <name type="scientific">Pseudoalteromonas spongiae</name>
    <dbReference type="NCBI Taxonomy" id="298657"/>
    <lineage>
        <taxon>Bacteria</taxon>
        <taxon>Pseudomonadati</taxon>
        <taxon>Pseudomonadota</taxon>
        <taxon>Gammaproteobacteria</taxon>
        <taxon>Alteromonadales</taxon>
        <taxon>Pseudoalteromonadaceae</taxon>
        <taxon>Pseudoalteromonas</taxon>
    </lineage>
</organism>
<keyword evidence="1 11" id="KW-0540">Nuclease</keyword>
<evidence type="ECO:0000256" key="2">
    <source>
        <dbReference type="ARBA" id="ARBA00022741"/>
    </source>
</evidence>
<evidence type="ECO:0000256" key="10">
    <source>
        <dbReference type="ARBA" id="ARBA00023235"/>
    </source>
</evidence>
<evidence type="ECO:0000256" key="4">
    <source>
        <dbReference type="ARBA" id="ARBA00022801"/>
    </source>
</evidence>
<dbReference type="NCBIfam" id="TIGR01447">
    <property type="entry name" value="recD"/>
    <property type="match status" value="1"/>
</dbReference>
<dbReference type="InterPro" id="IPR027417">
    <property type="entry name" value="P-loop_NTPase"/>
</dbReference>
<dbReference type="EMBL" id="JBAWKS010000001">
    <property type="protein sequence ID" value="MEI4549270.1"/>
    <property type="molecule type" value="Genomic_DNA"/>
</dbReference>
<keyword evidence="2 11" id="KW-0547">Nucleotide-binding</keyword>
<dbReference type="InterPro" id="IPR041851">
    <property type="entry name" value="RecD_N_sf"/>
</dbReference>
<evidence type="ECO:0000259" key="12">
    <source>
        <dbReference type="SMART" id="SM00382"/>
    </source>
</evidence>
<dbReference type="InterPro" id="IPR006344">
    <property type="entry name" value="RecD"/>
</dbReference>
<dbReference type="SUPFAM" id="SSF52540">
    <property type="entry name" value="P-loop containing nucleoside triphosphate hydrolases"/>
    <property type="match status" value="2"/>
</dbReference>
<dbReference type="InterPro" id="IPR049550">
    <property type="entry name" value="RecD_N"/>
</dbReference>
<comment type="subunit">
    <text evidence="11">Heterotrimer of RecB, RecC and RecD. All subunits contribute to DNA-binding.</text>
</comment>
<evidence type="ECO:0000313" key="13">
    <source>
        <dbReference type="EMBL" id="MEI4549270.1"/>
    </source>
</evidence>
<comment type="catalytic activity">
    <reaction evidence="11">
        <text>ATP + H2O = ADP + phosphate + H(+)</text>
        <dbReference type="Rhea" id="RHEA:13065"/>
        <dbReference type="ChEBI" id="CHEBI:15377"/>
        <dbReference type="ChEBI" id="CHEBI:15378"/>
        <dbReference type="ChEBI" id="CHEBI:30616"/>
        <dbReference type="ChEBI" id="CHEBI:43474"/>
        <dbReference type="ChEBI" id="CHEBI:456216"/>
        <dbReference type="EC" id="5.6.2.3"/>
    </reaction>
</comment>
<dbReference type="CDD" id="cd18809">
    <property type="entry name" value="SF1_C_RecD"/>
    <property type="match status" value="1"/>
</dbReference>
<dbReference type="Gene3D" id="3.40.50.300">
    <property type="entry name" value="P-loop containing nucleotide triphosphate hydrolases"/>
    <property type="match status" value="3"/>
</dbReference>
<evidence type="ECO:0000256" key="8">
    <source>
        <dbReference type="ARBA" id="ARBA00023125"/>
    </source>
</evidence>
<dbReference type="InterPro" id="IPR027785">
    <property type="entry name" value="UvrD-like_helicase_C"/>
</dbReference>
<evidence type="ECO:0000256" key="3">
    <source>
        <dbReference type="ARBA" id="ARBA00022763"/>
    </source>
</evidence>
<accession>A0ABU8EQM9</accession>
<dbReference type="Proteomes" id="UP001382455">
    <property type="component" value="Unassembled WGS sequence"/>
</dbReference>
<feature type="binding site" evidence="11">
    <location>
        <begin position="167"/>
        <end position="174"/>
    </location>
    <ligand>
        <name>ATP</name>
        <dbReference type="ChEBI" id="CHEBI:30616"/>
    </ligand>
</feature>
<keyword evidence="5 11" id="KW-0347">Helicase</keyword>
<evidence type="ECO:0000313" key="14">
    <source>
        <dbReference type="Proteomes" id="UP001382455"/>
    </source>
</evidence>
<evidence type="ECO:0000256" key="7">
    <source>
        <dbReference type="ARBA" id="ARBA00022840"/>
    </source>
</evidence>
<dbReference type="PANTHER" id="PTHR43788">
    <property type="entry name" value="DNA2/NAM7 HELICASE FAMILY MEMBER"/>
    <property type="match status" value="1"/>
</dbReference>
<name>A0ABU8EQM9_9GAMM</name>
<keyword evidence="10 11" id="KW-0413">Isomerase</keyword>
<keyword evidence="4 11" id="KW-0378">Hydrolase</keyword>
<dbReference type="EC" id="5.6.2.3" evidence="11"/>
<dbReference type="PANTHER" id="PTHR43788:SF6">
    <property type="entry name" value="DNA HELICASE B"/>
    <property type="match status" value="1"/>
</dbReference>
<dbReference type="CDD" id="cd17933">
    <property type="entry name" value="DEXSc_RecD-like"/>
    <property type="match status" value="1"/>
</dbReference>
<dbReference type="Pfam" id="PF13245">
    <property type="entry name" value="AAA_19"/>
    <property type="match status" value="1"/>
</dbReference>
<gene>
    <name evidence="11 13" type="primary">recD</name>
    <name evidence="13" type="ORF">WAE96_06090</name>
</gene>
<evidence type="ECO:0000256" key="9">
    <source>
        <dbReference type="ARBA" id="ARBA00023204"/>
    </source>
</evidence>
<sequence length="604" mass="67562">MRELLIEYDKIDQFDLNLASILVPDSDSKIFYLVLLLSRAVRSQHSCLPLERIDKDDPFNLALTEYGKKQSPFTSDDDFCALLQAHQSVGEQQPLRLFAKHLYFARYDDYEREFVEAVKARNALFTNFDLTELGNLLSHYFKDSGALDWQKVACAVACLKRFCIISGGPGTGKTTTVTKLLAILQSLYSKVPLKVQLVAPTGKAAARLSESIAGAKQHLNIDSQIAKHIPDTAQTLHRLLGVIHLSNKFRHNRQNPLDVDLVILDEASMVDLAMLAKLFDALPSHARVILLGDKDQLSSVDTGNVLSDLCRPLTLGVDHNYTPETAKALAQLLNMPMNAAKPTSYELNDNLAYLQVSHRFKTDSGIGRLAKAVNSNDLDALNEVYHSNSADLMFSSLETDFKGFIDRAAEHYSVYLKAIRNGDSIRNIHLAFANYQVLCATRVGPYGTNELNMKIEKQLGQQQLIKRTGNFYIGMPIMISENNYQLNLFNGDIGIIIEDENGRLMASFIDDQGAERVISTTRLPQFDTVYAMTIHKSQGSEFKHVAMLLPVNSPVLNRQLVYTGITRAKESFELVSLAGGLERAMARTVSRYSGLYARFQRNER</sequence>
<dbReference type="Gene3D" id="1.10.10.1020">
    <property type="entry name" value="RecBCD complex, subunit RecD, N-terminal domain"/>
    <property type="match status" value="1"/>
</dbReference>
<reference evidence="13 14" key="1">
    <citation type="submission" date="2023-12" db="EMBL/GenBank/DDBJ databases">
        <title>Friends and Foes: Symbiotic and Algicidal bacterial influence on Karenia brevis blooms.</title>
        <authorList>
            <person name="Fei C."/>
            <person name="Mohamed A.R."/>
            <person name="Booker A."/>
            <person name="Arshad M."/>
            <person name="Klass S."/>
            <person name="Ahn S."/>
            <person name="Gilbert P.M."/>
            <person name="Heil C.A."/>
            <person name="Martinez J.M."/>
            <person name="Amin S.A."/>
        </authorList>
    </citation>
    <scope>NUCLEOTIDE SEQUENCE [LARGE SCALE GENOMIC DNA]</scope>
    <source>
        <strain evidence="13 14">CE15</strain>
    </source>
</reference>
<comment type="miscellaneous">
    <text evidence="11">In the RecBCD complex, RecB has a slow 3'-5' helicase, an exonuclease activity and loads RecA onto ssDNA, RecD has a fast 5'-3' helicase activity, while RecC stimulates the ATPase and processivity of the RecB helicase and contributes to recognition of the Chi site.</text>
</comment>
<keyword evidence="14" id="KW-1185">Reference proteome</keyword>
<dbReference type="InterPro" id="IPR050534">
    <property type="entry name" value="Coronavir_polyprotein_1ab"/>
</dbReference>
<protein>
    <recommendedName>
        <fullName evidence="11">RecBCD enzyme subunit RecD</fullName>
        <ecNumber evidence="11">5.6.2.3</ecNumber>
    </recommendedName>
    <alternativeName>
        <fullName evidence="11">DNA 5'-3' helicase subunit RecD</fullName>
    </alternativeName>
    <alternativeName>
        <fullName evidence="11">Exonuclease V subunit RecD</fullName>
        <shortName evidence="11">ExoV subunit RecD</shortName>
    </alternativeName>
    <alternativeName>
        <fullName evidence="11">Helicase/nuclease RecBCD subunit RecD</fullName>
    </alternativeName>
</protein>
<comment type="caution">
    <text evidence="13">The sequence shown here is derived from an EMBL/GenBank/DDBJ whole genome shotgun (WGS) entry which is preliminary data.</text>
</comment>
<keyword evidence="8 11" id="KW-0238">DNA-binding</keyword>